<keyword evidence="6" id="KW-0966">Cell projection</keyword>
<dbReference type="EMBL" id="CACRXK020000324">
    <property type="protein sequence ID" value="CAB3980798.1"/>
    <property type="molecule type" value="Genomic_DNA"/>
</dbReference>
<dbReference type="PANTHER" id="PTHR24078:SF519">
    <property type="entry name" value="DNAJ HOMOLOG SUBFAMILY B MEMBER 13"/>
    <property type="match status" value="1"/>
</dbReference>
<organism evidence="15 16">
    <name type="scientific">Paramuricea clavata</name>
    <name type="common">Red gorgonian</name>
    <name type="synonym">Violescent sea-whip</name>
    <dbReference type="NCBI Taxonomy" id="317549"/>
    <lineage>
        <taxon>Eukaryota</taxon>
        <taxon>Metazoa</taxon>
        <taxon>Cnidaria</taxon>
        <taxon>Anthozoa</taxon>
        <taxon>Octocorallia</taxon>
        <taxon>Malacalcyonacea</taxon>
        <taxon>Plexauridae</taxon>
        <taxon>Paramuricea</taxon>
    </lineage>
</organism>
<dbReference type="GO" id="GO:0030030">
    <property type="term" value="P:cell projection organization"/>
    <property type="evidence" value="ECO:0007669"/>
    <property type="project" value="UniProtKB-KW"/>
</dbReference>
<dbReference type="Gene3D" id="2.60.260.20">
    <property type="entry name" value="Urease metallochaperone UreE, N-terminal domain"/>
    <property type="match status" value="2"/>
</dbReference>
<dbReference type="GO" id="GO:0007017">
    <property type="term" value="P:microtubule-based process"/>
    <property type="evidence" value="ECO:0007669"/>
    <property type="project" value="UniProtKB-ARBA"/>
</dbReference>
<dbReference type="GO" id="GO:0036126">
    <property type="term" value="C:sperm flagellum"/>
    <property type="evidence" value="ECO:0007669"/>
    <property type="project" value="UniProtKB-ARBA"/>
</dbReference>
<dbReference type="Pfam" id="PF00226">
    <property type="entry name" value="DnaJ"/>
    <property type="match status" value="1"/>
</dbReference>
<dbReference type="InterPro" id="IPR051339">
    <property type="entry name" value="DnaJ_subfamily_B"/>
</dbReference>
<evidence type="ECO:0000313" key="15">
    <source>
        <dbReference type="EMBL" id="CAB3980798.1"/>
    </source>
</evidence>
<dbReference type="PRINTS" id="PR00625">
    <property type="entry name" value="JDOMAIN"/>
</dbReference>
<comment type="subcellular location">
    <subcellularLocation>
        <location evidence="1">Cell projection</location>
        <location evidence="1">Cilium</location>
        <location evidence="1">Flagellum</location>
    </subcellularLocation>
</comment>
<protein>
    <recommendedName>
        <fullName evidence="9">DnaJ homolog subfamily B member 13</fullName>
    </recommendedName>
    <alternativeName>
        <fullName evidence="12">Testis and spermatogenesis cell-related protein 6</fullName>
    </alternativeName>
    <alternativeName>
        <fullName evidence="13">Testis spermatocyte apoptosis-related gene 6 protein</fullName>
    </alternativeName>
    <alternativeName>
        <fullName evidence="10">Testis spermatogenesis apoptosis-related gene 3 protein</fullName>
    </alternativeName>
    <alternativeName>
        <fullName evidence="11">Testis spermatogenesis apoptosis-related gene 6 protein</fullName>
    </alternativeName>
</protein>
<evidence type="ECO:0000256" key="5">
    <source>
        <dbReference type="ARBA" id="ARBA00023186"/>
    </source>
</evidence>
<dbReference type="InterPro" id="IPR002939">
    <property type="entry name" value="DnaJ_C"/>
</dbReference>
<dbReference type="InterPro" id="IPR001623">
    <property type="entry name" value="DnaJ_domain"/>
</dbReference>
<comment type="caution">
    <text evidence="15">The sequence shown here is derived from an EMBL/GenBank/DDBJ whole genome shotgun (WGS) entry which is preliminary data.</text>
</comment>
<keyword evidence="2" id="KW-0970">Cilium biogenesis/degradation</keyword>
<dbReference type="CDD" id="cd06257">
    <property type="entry name" value="DnaJ"/>
    <property type="match status" value="1"/>
</dbReference>
<evidence type="ECO:0000256" key="2">
    <source>
        <dbReference type="ARBA" id="ARBA00022794"/>
    </source>
</evidence>
<dbReference type="OrthoDB" id="550424at2759"/>
<dbReference type="FunFam" id="1.10.287.110:FF:000033">
    <property type="entry name" value="dnaJ homolog subfamily B member 13"/>
    <property type="match status" value="1"/>
</dbReference>
<comment type="function">
    <text evidence="7">Functions as part of axonemal radial spoke complexes that play an important part in the motility of sperm and cilia.</text>
</comment>
<evidence type="ECO:0000256" key="4">
    <source>
        <dbReference type="ARBA" id="ARBA00023069"/>
    </source>
</evidence>
<evidence type="ECO:0000256" key="13">
    <source>
        <dbReference type="ARBA" id="ARBA00081125"/>
    </source>
</evidence>
<comment type="subunit">
    <text evidence="8">Homodimer. Component of the axonemal radial spoke complex 1 (RS1), at least composed of spoke head proteins RSPH1, RSPH3, RSPH9 and the cilia-specific component RSPH4A or sperm-specific component RSPH6A, spoke stalk proteins RSPH14, DNAJB13, DYDC1, ROPN1L and NME5, and the anchor protein IQUB. Interacts with SUN5. Interacts with IQUB.</text>
</comment>
<dbReference type="GO" id="GO:0051082">
    <property type="term" value="F:unfolded protein binding"/>
    <property type="evidence" value="ECO:0007669"/>
    <property type="project" value="InterPro"/>
</dbReference>
<gene>
    <name evidence="15" type="ORF">PACLA_8A085391</name>
</gene>
<proteinExistence type="predicted"/>
<feature type="domain" description="J" evidence="14">
    <location>
        <begin position="23"/>
        <end position="87"/>
    </location>
</feature>
<evidence type="ECO:0000256" key="8">
    <source>
        <dbReference type="ARBA" id="ARBA00064985"/>
    </source>
</evidence>
<keyword evidence="3" id="KW-0282">Flagellum</keyword>
<evidence type="ECO:0000256" key="3">
    <source>
        <dbReference type="ARBA" id="ARBA00022846"/>
    </source>
</evidence>
<dbReference type="InterPro" id="IPR036869">
    <property type="entry name" value="J_dom_sf"/>
</dbReference>
<dbReference type="PANTHER" id="PTHR24078">
    <property type="entry name" value="DNAJ HOMOLOG SUBFAMILY C MEMBER"/>
    <property type="match status" value="1"/>
</dbReference>
<evidence type="ECO:0000259" key="14">
    <source>
        <dbReference type="PROSITE" id="PS50076"/>
    </source>
</evidence>
<dbReference type="GO" id="GO:0006457">
    <property type="term" value="P:protein folding"/>
    <property type="evidence" value="ECO:0007669"/>
    <property type="project" value="InterPro"/>
</dbReference>
<dbReference type="SMART" id="SM00271">
    <property type="entry name" value="DnaJ"/>
    <property type="match status" value="1"/>
</dbReference>
<evidence type="ECO:0000256" key="9">
    <source>
        <dbReference type="ARBA" id="ARBA00071910"/>
    </source>
</evidence>
<dbReference type="Pfam" id="PF01556">
    <property type="entry name" value="DnaJ_C"/>
    <property type="match status" value="1"/>
</dbReference>
<dbReference type="SUPFAM" id="SSF49493">
    <property type="entry name" value="HSP40/DnaJ peptide-binding domain"/>
    <property type="match status" value="2"/>
</dbReference>
<dbReference type="AlphaFoldDB" id="A0A6S7FMP2"/>
<evidence type="ECO:0000256" key="10">
    <source>
        <dbReference type="ARBA" id="ARBA00075378"/>
    </source>
</evidence>
<dbReference type="Proteomes" id="UP001152795">
    <property type="component" value="Unassembled WGS sequence"/>
</dbReference>
<dbReference type="SUPFAM" id="SSF46565">
    <property type="entry name" value="Chaperone J-domain"/>
    <property type="match status" value="1"/>
</dbReference>
<keyword evidence="16" id="KW-1185">Reference proteome</keyword>
<reference evidence="15" key="1">
    <citation type="submission" date="2020-04" db="EMBL/GenBank/DDBJ databases">
        <authorList>
            <person name="Alioto T."/>
            <person name="Alioto T."/>
            <person name="Gomez Garrido J."/>
        </authorList>
    </citation>
    <scope>NUCLEOTIDE SEQUENCE</scope>
    <source>
        <strain evidence="15">A484AB</strain>
    </source>
</reference>
<evidence type="ECO:0000256" key="1">
    <source>
        <dbReference type="ARBA" id="ARBA00004230"/>
    </source>
</evidence>
<dbReference type="GO" id="GO:0005829">
    <property type="term" value="C:cytosol"/>
    <property type="evidence" value="ECO:0007669"/>
    <property type="project" value="TreeGrafter"/>
</dbReference>
<evidence type="ECO:0000256" key="6">
    <source>
        <dbReference type="ARBA" id="ARBA00023273"/>
    </source>
</evidence>
<evidence type="ECO:0000256" key="12">
    <source>
        <dbReference type="ARBA" id="ARBA00080190"/>
    </source>
</evidence>
<dbReference type="PROSITE" id="PS50076">
    <property type="entry name" value="DNAJ_2"/>
    <property type="match status" value="1"/>
</dbReference>
<evidence type="ECO:0000313" key="16">
    <source>
        <dbReference type="Proteomes" id="UP001152795"/>
    </source>
</evidence>
<name>A0A6S7FMP2_PARCT</name>
<dbReference type="InterPro" id="IPR008971">
    <property type="entry name" value="HSP40/DnaJ_pept-bd"/>
</dbReference>
<sequence>MATCKIKKNGHFEREEKNKMGQDYYSILELTKGASDADIKKSYRRLSLKFHPDKTQEPGAERKFKQVAEAYDILSDPKKQAIYDQFGEEGLRNGVPDSDTGGWTPGYTFHGDAIKVFREFFGGDNPFSELFDNYDPEIGFGGAHGRGRRKQDPPIERELYLTLEEVFKGCTKKMKISRRVMNEDGHTSNIRDKILTINVKPGWKSGTRITFPNEGDQGPNNIPADIVFIVKDKPHSIFKREGKDLFFTATVPLGKALTGCTVDVPTLDGRLISVPINDIVKPGYTKRVPAEGVPTSKDPNIRGDLVINFDIAFPNKLSSEQKRLLKDALLP</sequence>
<dbReference type="GO" id="GO:0051087">
    <property type="term" value="F:protein-folding chaperone binding"/>
    <property type="evidence" value="ECO:0007669"/>
    <property type="project" value="TreeGrafter"/>
</dbReference>
<accession>A0A6S7FMP2</accession>
<dbReference type="CDD" id="cd10747">
    <property type="entry name" value="DnaJ_C"/>
    <property type="match status" value="1"/>
</dbReference>
<dbReference type="FunFam" id="2.60.260.20:FF:000006">
    <property type="entry name" value="DnaJ subfamily B member 13"/>
    <property type="match status" value="1"/>
</dbReference>
<evidence type="ECO:0000256" key="7">
    <source>
        <dbReference type="ARBA" id="ARBA00056649"/>
    </source>
</evidence>
<dbReference type="FunFam" id="2.60.260.20:FF:000002">
    <property type="entry name" value="Dnaj homolog subfamily b member"/>
    <property type="match status" value="1"/>
</dbReference>
<dbReference type="Gene3D" id="1.10.287.110">
    <property type="entry name" value="DnaJ domain"/>
    <property type="match status" value="1"/>
</dbReference>
<evidence type="ECO:0000256" key="11">
    <source>
        <dbReference type="ARBA" id="ARBA00078669"/>
    </source>
</evidence>
<keyword evidence="4" id="KW-0969">Cilium</keyword>
<keyword evidence="5" id="KW-0143">Chaperone</keyword>